<dbReference type="AlphaFoldDB" id="A0A0C7MWS5"/>
<dbReference type="GeneID" id="34688009"/>
<keyword evidence="3" id="KW-1185">Reference proteome</keyword>
<name>A0A0C7MWS5_9SACH</name>
<dbReference type="Proteomes" id="UP000054304">
    <property type="component" value="Unassembled WGS sequence"/>
</dbReference>
<evidence type="ECO:0000313" key="2">
    <source>
        <dbReference type="EMBL" id="CEP64456.1"/>
    </source>
</evidence>
<dbReference type="EMBL" id="LN736370">
    <property type="protein sequence ID" value="CEP64456.1"/>
    <property type="molecule type" value="Genomic_DNA"/>
</dbReference>
<dbReference type="STRING" id="1245769.A0A0C7MWS5"/>
<evidence type="ECO:0000256" key="1">
    <source>
        <dbReference type="SAM" id="MobiDB-lite"/>
    </source>
</evidence>
<feature type="compositionally biased region" description="Polar residues" evidence="1">
    <location>
        <begin position="1"/>
        <end position="28"/>
    </location>
</feature>
<proteinExistence type="predicted"/>
<evidence type="ECO:0000313" key="3">
    <source>
        <dbReference type="Proteomes" id="UP000054304"/>
    </source>
</evidence>
<dbReference type="RefSeq" id="XP_022630663.1">
    <property type="nucleotide sequence ID" value="XM_022775297.1"/>
</dbReference>
<feature type="region of interest" description="Disordered" evidence="1">
    <location>
        <begin position="108"/>
        <end position="133"/>
    </location>
</feature>
<protein>
    <submittedName>
        <fullName evidence="2">LALA0S11e04588g1_1</fullName>
    </submittedName>
</protein>
<reference evidence="2 3" key="1">
    <citation type="submission" date="2014-12" db="EMBL/GenBank/DDBJ databases">
        <authorList>
            <person name="Neuveglise Cecile"/>
        </authorList>
    </citation>
    <scope>NUCLEOTIDE SEQUENCE [LARGE SCALE GENOMIC DNA]</scope>
    <source>
        <strain evidence="2 3">CBS 12615</strain>
    </source>
</reference>
<dbReference type="HOGENOM" id="CLU_285457_0_0_1"/>
<gene>
    <name evidence="2" type="ORF">LALA0_S11e04588g</name>
</gene>
<sequence length="1085" mass="120531">MEVRTPISTTRTKNVHSPPSVGSNSPASARNFKKFSGNVLTRVNSGFRSLSASNASSPASSHHTFEERPRIVHRNSSRFAPCESRDFEFGPSSLSTAKPDMIAGKRRTNAPAPLHLSPITPRPTPHKAHSTSSKVAPFLASPMAFRRSDCSSSDCASWVTASSVDPRRRLDFTSQGSPNSHCTFEQPIFKDPWNDLYPEVESPTCAAELRKNVALLSGGPKNFAASSCSICGESFTCALDGEKLIELSCNHQCHYNCFLVSLEALLPANTLPRCSICGGLSSPKRKDVVSEMTAKILCGGFGLCDTGDSGSLCTANDVKAQVISQPDDSRNRKSARIHDLRTPYDQVIKSAEITSDGFKNYSGLGISPKHLRTPSSRTSSFQSRSVASKSDGFDYDLDLSKPRIHLVPQLSKFNINEDANVAKVQYVMTAYLPECSSVIESANLLRNKEVRIRNEIQTYVKETLQLSFSTGSLETFDKMSYSEDEDTWVTVTAFMFQERLVLVADESLIGNVSRDQISQLHQLDPNTIIMNLKSKLLPEIFLHCDGDPAVIRKWFYYLKRVFLTPEEQSSSIVPLEQLTSNNWHFLPESMIMPIRPKSVESYEGTEVGPRSSVFTPHGRLPLKLVVCISIINCHPELHSNEEHLLTLKTKLMQCLGCLSGQDVIGLVIVGRDGAGRVGPFGTFIGMVKKDWDGLLDFVDGLMVHSNEEFFENDTCELAVMLETCYKLICTIEQSQDHVQQLVIIGNDFPVRYYRKEDDPQIRRIKRKLESIVSELRYSIHHYFTFNSQVLLSDIIEGQTYNVISTGFEALKDISVSDLITGLHESFVTSLSACLRCADSTVAQFCAAERNGRLVELARPSDELTLEIGCLRPGQIKSVLLEIQLNVSSLRQHLGHHILSRAATSSLLYYTSQWYDHSGLSSFQGNSLGCDFKFTSGRTTMPSTSAMRASVTSLGFDSQESELETLNIPLAPPMSASRDMVFASRQLELLVAETLMNVMVELTVDTCTVLNQLISMIFCISRDCVCNDPGLYRLVKLEPLGQYAEKLSSQLHYITQLCSNQSSNDQALSKWEMCAMRGRLICQERL</sequence>
<feature type="region of interest" description="Disordered" evidence="1">
    <location>
        <begin position="1"/>
        <end position="30"/>
    </location>
</feature>
<organism evidence="2 3">
    <name type="scientific">Lachancea lanzarotensis</name>
    <dbReference type="NCBI Taxonomy" id="1245769"/>
    <lineage>
        <taxon>Eukaryota</taxon>
        <taxon>Fungi</taxon>
        <taxon>Dikarya</taxon>
        <taxon>Ascomycota</taxon>
        <taxon>Saccharomycotina</taxon>
        <taxon>Saccharomycetes</taxon>
        <taxon>Saccharomycetales</taxon>
        <taxon>Saccharomycetaceae</taxon>
        <taxon>Lachancea</taxon>
    </lineage>
</organism>
<accession>A0A0C7MWS5</accession>
<dbReference type="OrthoDB" id="299997at2759"/>